<name>A0A8J4TDD7_9TREM</name>
<accession>A0A8J4TDD7</accession>
<gene>
    <name evidence="2" type="ORF">PHET_01964</name>
</gene>
<dbReference type="Proteomes" id="UP000748531">
    <property type="component" value="Unassembled WGS sequence"/>
</dbReference>
<comment type="caution">
    <text evidence="2">The sequence shown here is derived from an EMBL/GenBank/DDBJ whole genome shotgun (WGS) entry which is preliminary data.</text>
</comment>
<dbReference type="EMBL" id="LUCH01000741">
    <property type="protein sequence ID" value="KAF5404413.1"/>
    <property type="molecule type" value="Genomic_DNA"/>
</dbReference>
<reference evidence="2" key="1">
    <citation type="submission" date="2019-05" db="EMBL/GenBank/DDBJ databases">
        <title>Annotation for the trematode Paragonimus heterotremus.</title>
        <authorList>
            <person name="Choi Y.-J."/>
        </authorList>
    </citation>
    <scope>NUCLEOTIDE SEQUENCE</scope>
    <source>
        <strain evidence="2">LC</strain>
    </source>
</reference>
<evidence type="ECO:0000313" key="3">
    <source>
        <dbReference type="Proteomes" id="UP000748531"/>
    </source>
</evidence>
<feature type="compositionally biased region" description="Basic and acidic residues" evidence="1">
    <location>
        <begin position="63"/>
        <end position="72"/>
    </location>
</feature>
<dbReference type="OrthoDB" id="10486264at2759"/>
<evidence type="ECO:0000313" key="2">
    <source>
        <dbReference type="EMBL" id="KAF5404413.1"/>
    </source>
</evidence>
<keyword evidence="3" id="KW-1185">Reference proteome</keyword>
<proteinExistence type="predicted"/>
<feature type="region of interest" description="Disordered" evidence="1">
    <location>
        <begin position="43"/>
        <end position="72"/>
    </location>
</feature>
<evidence type="ECO:0000256" key="1">
    <source>
        <dbReference type="SAM" id="MobiDB-lite"/>
    </source>
</evidence>
<organism evidence="2 3">
    <name type="scientific">Paragonimus heterotremus</name>
    <dbReference type="NCBI Taxonomy" id="100268"/>
    <lineage>
        <taxon>Eukaryota</taxon>
        <taxon>Metazoa</taxon>
        <taxon>Spiralia</taxon>
        <taxon>Lophotrochozoa</taxon>
        <taxon>Platyhelminthes</taxon>
        <taxon>Trematoda</taxon>
        <taxon>Digenea</taxon>
        <taxon>Plagiorchiida</taxon>
        <taxon>Troglotremata</taxon>
        <taxon>Troglotrematidae</taxon>
        <taxon>Paragonimus</taxon>
    </lineage>
</organism>
<protein>
    <submittedName>
        <fullName evidence="2">Uncharacterized protein</fullName>
    </submittedName>
</protein>
<feature type="compositionally biased region" description="Polar residues" evidence="1">
    <location>
        <begin position="46"/>
        <end position="61"/>
    </location>
</feature>
<sequence length="149" mass="16898">MTFLSKLSQRFRPRAKEYHIEQATTGSTTVDRSILLHQAHPASEVVESQQITNNGQTSNEQVDNEKDTEKPLFAEDRYEVNGTDQSCPSETSVHRTTHTRSLRTSFARLRNADGSRSVIYRPIASGYLIYLNTIFYQLCRLIKTASTAV</sequence>
<dbReference type="AlphaFoldDB" id="A0A8J4TDD7"/>